<dbReference type="HOGENOM" id="CLU_046006_10_6_5"/>
<dbReference type="Gene3D" id="3.10.180.10">
    <property type="entry name" value="2,3-Dihydroxybiphenyl 1,2-Dioxygenase, domain 1"/>
    <property type="match status" value="1"/>
</dbReference>
<evidence type="ECO:0000313" key="2">
    <source>
        <dbReference type="EMBL" id="CCE97457.1"/>
    </source>
</evidence>
<sequence>MGAAGRRQIQFTALCTSPIKVAVQLDERISPPTFAAMVTTGPLFRGITVVSISVTDLDRARWFYGEVLGFGAPLYDLPDAGWIEFSAGGADGNVSVTLAADGWTPSTGTTLVLTVEDCQAAVVELRRRGVQCEDAQVFPGFVTFASFYDPFGNRLQMCSPA</sequence>
<dbReference type="EMBL" id="HE616890">
    <property type="protein sequence ID" value="CCE97457.1"/>
    <property type="molecule type" value="Genomic_DNA"/>
</dbReference>
<protein>
    <recommendedName>
        <fullName evidence="1">VOC domain-containing protein</fullName>
    </recommendedName>
</protein>
<name>G9A0R1_SINF1</name>
<dbReference type="AlphaFoldDB" id="G9A0R1"/>
<dbReference type="InterPro" id="IPR004360">
    <property type="entry name" value="Glyas_Fos-R_dOase_dom"/>
</dbReference>
<proteinExistence type="predicted"/>
<dbReference type="PATRIC" id="fig|380.5.peg.3152"/>
<dbReference type="Proteomes" id="UP000007735">
    <property type="component" value="Chromosome"/>
</dbReference>
<dbReference type="SUPFAM" id="SSF54593">
    <property type="entry name" value="Glyoxalase/Bleomycin resistance protein/Dihydroxybiphenyl dioxygenase"/>
    <property type="match status" value="1"/>
</dbReference>
<reference evidence="2 3" key="1">
    <citation type="journal article" date="2012" name="J. Bacteriol.">
        <title>Genome sequence of the soybean symbiont Sinorhizobium fredii HH103.</title>
        <authorList>
            <person name="Weidner S."/>
            <person name="Becker A."/>
            <person name="Bonilla I."/>
            <person name="Jaenicke S."/>
            <person name="Lloret J."/>
            <person name="Margaret I."/>
            <person name="Puhler A."/>
            <person name="Ruiz-Sainz J.E."/>
            <person name="Schneiker-Bekel S."/>
            <person name="Szczepanowski R."/>
            <person name="Vinardell J.M."/>
            <person name="Zehner S."/>
            <person name="Gottfert M."/>
        </authorList>
    </citation>
    <scope>NUCLEOTIDE SEQUENCE [LARGE SCALE GENOMIC DNA]</scope>
    <source>
        <strain evidence="2 3">HH103</strain>
    </source>
</reference>
<evidence type="ECO:0000259" key="1">
    <source>
        <dbReference type="PROSITE" id="PS51819"/>
    </source>
</evidence>
<gene>
    <name evidence="2" type="ordered locus">SFHH103_02965</name>
</gene>
<dbReference type="PROSITE" id="PS51819">
    <property type="entry name" value="VOC"/>
    <property type="match status" value="1"/>
</dbReference>
<feature type="domain" description="VOC" evidence="1">
    <location>
        <begin position="46"/>
        <end position="160"/>
    </location>
</feature>
<organism evidence="2 3">
    <name type="scientific">Sinorhizobium fredii (strain HH103)</name>
    <dbReference type="NCBI Taxonomy" id="1117943"/>
    <lineage>
        <taxon>Bacteria</taxon>
        <taxon>Pseudomonadati</taxon>
        <taxon>Pseudomonadota</taxon>
        <taxon>Alphaproteobacteria</taxon>
        <taxon>Hyphomicrobiales</taxon>
        <taxon>Rhizobiaceae</taxon>
        <taxon>Sinorhizobium/Ensifer group</taxon>
        <taxon>Sinorhizobium</taxon>
    </lineage>
</organism>
<dbReference type="InterPro" id="IPR029068">
    <property type="entry name" value="Glyas_Bleomycin-R_OHBP_Dase"/>
</dbReference>
<dbReference type="KEGG" id="sfh:SFHH103_02965"/>
<dbReference type="Pfam" id="PF00903">
    <property type="entry name" value="Glyoxalase"/>
    <property type="match status" value="1"/>
</dbReference>
<dbReference type="InterPro" id="IPR037523">
    <property type="entry name" value="VOC_core"/>
</dbReference>
<accession>G9A0R1</accession>
<evidence type="ECO:0000313" key="3">
    <source>
        <dbReference type="Proteomes" id="UP000007735"/>
    </source>
</evidence>
<dbReference type="STRING" id="1117943.SFHH103_02965"/>
<dbReference type="eggNOG" id="ENOG502ZYQ9">
    <property type="taxonomic scope" value="Bacteria"/>
</dbReference>